<dbReference type="OrthoDB" id="3244572at2759"/>
<feature type="compositionally biased region" description="Polar residues" evidence="1">
    <location>
        <begin position="370"/>
        <end position="392"/>
    </location>
</feature>
<evidence type="ECO:0000313" key="3">
    <source>
        <dbReference type="EMBL" id="KAF8689430.1"/>
    </source>
</evidence>
<organism evidence="3 4">
    <name type="scientific">Rhizoctonia solani</name>
    <dbReference type="NCBI Taxonomy" id="456999"/>
    <lineage>
        <taxon>Eukaryota</taxon>
        <taxon>Fungi</taxon>
        <taxon>Dikarya</taxon>
        <taxon>Basidiomycota</taxon>
        <taxon>Agaricomycotina</taxon>
        <taxon>Agaricomycetes</taxon>
        <taxon>Cantharellales</taxon>
        <taxon>Ceratobasidiaceae</taxon>
        <taxon>Rhizoctonia</taxon>
    </lineage>
</organism>
<feature type="region of interest" description="Disordered" evidence="1">
    <location>
        <begin position="42"/>
        <end position="67"/>
    </location>
</feature>
<dbReference type="AlphaFoldDB" id="A0A8H7HIQ0"/>
<feature type="compositionally biased region" description="Pro residues" evidence="1">
    <location>
        <begin position="523"/>
        <end position="535"/>
    </location>
</feature>
<feature type="region of interest" description="Disordered" evidence="1">
    <location>
        <begin position="241"/>
        <end position="304"/>
    </location>
</feature>
<dbReference type="Proteomes" id="UP000602905">
    <property type="component" value="Unassembled WGS sequence"/>
</dbReference>
<evidence type="ECO:0000313" key="4">
    <source>
        <dbReference type="Proteomes" id="UP000602905"/>
    </source>
</evidence>
<reference evidence="3" key="1">
    <citation type="submission" date="2020-09" db="EMBL/GenBank/DDBJ databases">
        <title>Comparative genome analyses of four rice-infecting Rhizoctonia solani isolates reveal extensive enrichment of homogalacturonan modification genes.</title>
        <authorList>
            <person name="Lee D.-Y."/>
            <person name="Jeon J."/>
            <person name="Kim K.-T."/>
            <person name="Cheong K."/>
            <person name="Song H."/>
            <person name="Choi G."/>
            <person name="Ko J."/>
            <person name="Opiyo S.O."/>
            <person name="Zuo S."/>
            <person name="Madhav S."/>
            <person name="Lee Y.-H."/>
            <person name="Wang G.-L."/>
        </authorList>
    </citation>
    <scope>NUCLEOTIDE SEQUENCE</scope>
    <source>
        <strain evidence="3">AG1-IA WGL</strain>
    </source>
</reference>
<feature type="non-terminal residue" evidence="3">
    <location>
        <position position="1053"/>
    </location>
</feature>
<feature type="region of interest" description="Disordered" evidence="1">
    <location>
        <begin position="370"/>
        <end position="451"/>
    </location>
</feature>
<dbReference type="InterPro" id="IPR045341">
    <property type="entry name" value="DUF6532"/>
</dbReference>
<feature type="compositionally biased region" description="Basic and acidic residues" evidence="1">
    <location>
        <begin position="1008"/>
        <end position="1020"/>
    </location>
</feature>
<evidence type="ECO:0000256" key="1">
    <source>
        <dbReference type="SAM" id="MobiDB-lite"/>
    </source>
</evidence>
<comment type="caution">
    <text evidence="3">The sequence shown here is derived from an EMBL/GenBank/DDBJ whole genome shotgun (WGS) entry which is preliminary data.</text>
</comment>
<dbReference type="EMBL" id="JACYCD010000679">
    <property type="protein sequence ID" value="KAF8689430.1"/>
    <property type="molecule type" value="Genomic_DNA"/>
</dbReference>
<protein>
    <recommendedName>
        <fullName evidence="2">DUF6532 domain-containing protein</fullName>
    </recommendedName>
</protein>
<gene>
    <name evidence="3" type="ORF">RHS03_09110</name>
</gene>
<dbReference type="Pfam" id="PF20149">
    <property type="entry name" value="DUF6532"/>
    <property type="match status" value="1"/>
</dbReference>
<proteinExistence type="predicted"/>
<feature type="compositionally biased region" description="Polar residues" evidence="1">
    <location>
        <begin position="255"/>
        <end position="276"/>
    </location>
</feature>
<feature type="compositionally biased region" description="Basic residues" evidence="1">
    <location>
        <begin position="53"/>
        <end position="64"/>
    </location>
</feature>
<sequence>MPPSARLAHIQQLVSASTSTVQASLSSPNSTLPPVTLERHLSPQSQSNLQGKYLKRSQRSRMPSKKGALLVASNAQRRQTLARAQRRQARNAQKAACKAAQGLESGYESLPDQTQAKHTHNSQDLTNQEETLADGPTLQQVIRLYATAQLLRKLDHPLDLPTHLPRLPPPLVHGSLTVISSLQPVATGLGHHITHPAISKSKYIKLPFYDMTIADQIYPGQMTRLINANQSRAKRPQIEHALSNTKTNVPKAKDNQSFLAPTSAQPPRQSCSSIFITLSPFASPHSSRPPSPLSQQDPQVPLEDTQTVPEDLEVDQVNIQTVPETSTQHPVSDIAGPTTRTLSQALPVSLGAPTSNPPHSPITTTTANRLQSSTQAPPSQHARVTQVQPTTNRCRRVSQPAPPTGTQPEPINVADGLPPTCGSVRGGGAWARARARGSGPGRTQTCGGCGRGSAVRVGEGLHVMSPGERAIPRNLGIRREGASVVPAPTLPDISLQRNSQSIGIASQPRTQTPSASQQTSNPPNRPPTAPAPRTTPGPSNINQPDRAPTTPQVSGTRPPTGNRQPPPKTLAGPLLSSLTWPNLPYLANRWAIQGKHPGLNPVARGDNWGARQAQAQVASLILSNPIVTRPTPENGAELVLDNDEEQAAEAAVAQGREPNHRRQKPSSRNTHGVSRLVLQLAKLHFWAYALAKGPYQTCAVFITWVRVLWRKTWLMEAPGTPFRDITNEEIQVVIAGLVTKRGRAKEQLRSAIKFLLGFNRFAMTPEEVALNISAFQRHHPNLFHCLEQEPERRGHYESELMHHAFALVLFHNEGAVGVVFSEYFEDLAPATVAFILANISVLLTDEFMLLTGEPQIQFCLEEWSTGKHKNRDLGTGQMLAKFKSHLMAWNKFQRTAPRRARALTCEWFEYGLHYSNATQPVKEQGLLPSQVAEFCADTPTAEEPNQSDQTLNKQVAYTQQIQELGLDEEFDEGPGEESSEGLIQEVDKEMADLWTQEWVDDEWEQVQEDDKGMEGSKSGDEENNAALTAEEPVKYNDNGRISARLKGKGPATH</sequence>
<feature type="region of interest" description="Disordered" evidence="1">
    <location>
        <begin position="504"/>
        <end position="575"/>
    </location>
</feature>
<feature type="compositionally biased region" description="Polar residues" evidence="1">
    <location>
        <begin position="504"/>
        <end position="518"/>
    </location>
</feature>
<feature type="compositionally biased region" description="Polar residues" evidence="1">
    <location>
        <begin position="549"/>
        <end position="563"/>
    </location>
</feature>
<evidence type="ECO:0000259" key="2">
    <source>
        <dbReference type="Pfam" id="PF20149"/>
    </source>
</evidence>
<feature type="domain" description="DUF6532" evidence="2">
    <location>
        <begin position="681"/>
        <end position="892"/>
    </location>
</feature>
<accession>A0A8H7HIQ0</accession>
<feature type="region of interest" description="Disordered" evidence="1">
    <location>
        <begin position="1002"/>
        <end position="1053"/>
    </location>
</feature>
<name>A0A8H7HIQ0_9AGAM</name>